<accession>A0A409XQ60</accession>
<comment type="caution">
    <text evidence="1">The sequence shown here is derived from an EMBL/GenBank/DDBJ whole genome shotgun (WGS) entry which is preliminary data.</text>
</comment>
<proteinExistence type="predicted"/>
<protein>
    <recommendedName>
        <fullName evidence="3">BZIP domain-containing protein</fullName>
    </recommendedName>
</protein>
<name>A0A409XQ60_PSICY</name>
<evidence type="ECO:0000313" key="1">
    <source>
        <dbReference type="EMBL" id="PPQ92929.1"/>
    </source>
</evidence>
<evidence type="ECO:0000313" key="2">
    <source>
        <dbReference type="Proteomes" id="UP000283269"/>
    </source>
</evidence>
<keyword evidence="2" id="KW-1185">Reference proteome</keyword>
<dbReference type="AlphaFoldDB" id="A0A409XQ60"/>
<evidence type="ECO:0008006" key="3">
    <source>
        <dbReference type="Google" id="ProtNLM"/>
    </source>
</evidence>
<gene>
    <name evidence="1" type="ORF">CVT25_006690</name>
</gene>
<reference evidence="1 2" key="1">
    <citation type="journal article" date="2018" name="Evol. Lett.">
        <title>Horizontal gene cluster transfer increased hallucinogenic mushroom diversity.</title>
        <authorList>
            <person name="Reynolds H.T."/>
            <person name="Vijayakumar V."/>
            <person name="Gluck-Thaler E."/>
            <person name="Korotkin H.B."/>
            <person name="Matheny P.B."/>
            <person name="Slot J.C."/>
        </authorList>
    </citation>
    <scope>NUCLEOTIDE SEQUENCE [LARGE SCALE GENOMIC DNA]</scope>
    <source>
        <strain evidence="1 2">2631</strain>
    </source>
</reference>
<sequence length="87" mass="10768">MPAPIDEEQCQNNLKIKREYRCEKRSSPEELSLEKEQHRQAQARYREKNRLRLNFCSRRYRLEKKHTQQLEQDKEEYQRLMALGDED</sequence>
<dbReference type="EMBL" id="NHYD01000902">
    <property type="protein sequence ID" value="PPQ92929.1"/>
    <property type="molecule type" value="Genomic_DNA"/>
</dbReference>
<organism evidence="1 2">
    <name type="scientific">Psilocybe cyanescens</name>
    <dbReference type="NCBI Taxonomy" id="93625"/>
    <lineage>
        <taxon>Eukaryota</taxon>
        <taxon>Fungi</taxon>
        <taxon>Dikarya</taxon>
        <taxon>Basidiomycota</taxon>
        <taxon>Agaricomycotina</taxon>
        <taxon>Agaricomycetes</taxon>
        <taxon>Agaricomycetidae</taxon>
        <taxon>Agaricales</taxon>
        <taxon>Agaricineae</taxon>
        <taxon>Strophariaceae</taxon>
        <taxon>Psilocybe</taxon>
    </lineage>
</organism>
<dbReference type="InParanoid" id="A0A409XQ60"/>
<dbReference type="OrthoDB" id="3062683at2759"/>
<dbReference type="Proteomes" id="UP000283269">
    <property type="component" value="Unassembled WGS sequence"/>
</dbReference>